<dbReference type="AlphaFoldDB" id="A0AAV9J669"/>
<keyword evidence="4" id="KW-1185">Reference proteome</keyword>
<keyword evidence="2" id="KW-0472">Membrane</keyword>
<dbReference type="Proteomes" id="UP001324427">
    <property type="component" value="Unassembled WGS sequence"/>
</dbReference>
<feature type="transmembrane region" description="Helical" evidence="2">
    <location>
        <begin position="92"/>
        <end position="112"/>
    </location>
</feature>
<reference evidence="3 4" key="1">
    <citation type="submission" date="2021-11" db="EMBL/GenBank/DDBJ databases">
        <title>Black yeast isolated from Biological Soil Crust.</title>
        <authorList>
            <person name="Kurbessoian T."/>
        </authorList>
    </citation>
    <scope>NUCLEOTIDE SEQUENCE [LARGE SCALE GENOMIC DNA]</scope>
    <source>
        <strain evidence="3 4">CCFEE 5522</strain>
    </source>
</reference>
<evidence type="ECO:0000313" key="4">
    <source>
        <dbReference type="Proteomes" id="UP001324427"/>
    </source>
</evidence>
<evidence type="ECO:0000313" key="3">
    <source>
        <dbReference type="EMBL" id="KAK4540545.1"/>
    </source>
</evidence>
<evidence type="ECO:0000256" key="2">
    <source>
        <dbReference type="SAM" id="Phobius"/>
    </source>
</evidence>
<evidence type="ECO:0000256" key="1">
    <source>
        <dbReference type="SAM" id="MobiDB-lite"/>
    </source>
</evidence>
<gene>
    <name evidence="3" type="ORF">LTR36_009075</name>
</gene>
<dbReference type="PANTHER" id="PTHR39605">
    <property type="entry name" value="MAJOR FACILITATOR SUPERFAMILY (MFS) PROFILE DOMAIN-CONTAINING PROTEIN"/>
    <property type="match status" value="1"/>
</dbReference>
<proteinExistence type="predicted"/>
<feature type="transmembrane region" description="Helical" evidence="2">
    <location>
        <begin position="12"/>
        <end position="30"/>
    </location>
</feature>
<feature type="region of interest" description="Disordered" evidence="1">
    <location>
        <begin position="151"/>
        <end position="191"/>
    </location>
</feature>
<accession>A0AAV9J669</accession>
<organism evidence="3 4">
    <name type="scientific">Oleoguttula mirabilis</name>
    <dbReference type="NCBI Taxonomy" id="1507867"/>
    <lineage>
        <taxon>Eukaryota</taxon>
        <taxon>Fungi</taxon>
        <taxon>Dikarya</taxon>
        <taxon>Ascomycota</taxon>
        <taxon>Pezizomycotina</taxon>
        <taxon>Dothideomycetes</taxon>
        <taxon>Dothideomycetidae</taxon>
        <taxon>Mycosphaerellales</taxon>
        <taxon>Teratosphaeriaceae</taxon>
        <taxon>Oleoguttula</taxon>
    </lineage>
</organism>
<keyword evidence="2" id="KW-1133">Transmembrane helix</keyword>
<protein>
    <submittedName>
        <fullName evidence="3">Uncharacterized protein</fullName>
    </submittedName>
</protein>
<name>A0AAV9J669_9PEZI</name>
<feature type="transmembrane region" description="Helical" evidence="2">
    <location>
        <begin position="121"/>
        <end position="142"/>
    </location>
</feature>
<sequence>MDVFRAYTFGTAGYFALQALPLLLTPKLIVSMLATDPRPMTDLEAYLSRALALLLLAFAATSLLLTGAIPLTNSIAENVTGTDSEGLSKDPYAYPTLVVTTAYHALSAFHLYTQIAYRGSFAFGAGLLCSASLFGLGLWVTLFGSDKGKISAKTGADKRTGNFPFANAESAREKKKESKRKSVARTTSSRG</sequence>
<feature type="transmembrane region" description="Helical" evidence="2">
    <location>
        <begin position="51"/>
        <end position="72"/>
    </location>
</feature>
<dbReference type="PANTHER" id="PTHR39605:SF1">
    <property type="entry name" value="MAJOR FACILITATOR SUPERFAMILY (MFS) PROFILE DOMAIN-CONTAINING PROTEIN"/>
    <property type="match status" value="1"/>
</dbReference>
<keyword evidence="2" id="KW-0812">Transmembrane</keyword>
<comment type="caution">
    <text evidence="3">The sequence shown here is derived from an EMBL/GenBank/DDBJ whole genome shotgun (WGS) entry which is preliminary data.</text>
</comment>
<dbReference type="EMBL" id="JAVFHQ010000065">
    <property type="protein sequence ID" value="KAK4540545.1"/>
    <property type="molecule type" value="Genomic_DNA"/>
</dbReference>